<evidence type="ECO:0000313" key="4">
    <source>
        <dbReference type="Proteomes" id="UP001530400"/>
    </source>
</evidence>
<dbReference type="PANTHER" id="PTHR41747:SF1">
    <property type="entry name" value="CHROMOSOME UNDETERMINED SCAFFOLD_128, WHOLE GENOME SHOTGUN SEQUENCE"/>
    <property type="match status" value="1"/>
</dbReference>
<gene>
    <name evidence="3" type="ORF">ACHAWO_002771</name>
</gene>
<feature type="compositionally biased region" description="Polar residues" evidence="2">
    <location>
        <begin position="70"/>
        <end position="82"/>
    </location>
</feature>
<dbReference type="PANTHER" id="PTHR41747">
    <property type="entry name" value="CHROMOSOME UNDETERMINED SCAFFOLD_128, WHOLE GENOME SHOTGUN SEQUENCE"/>
    <property type="match status" value="1"/>
</dbReference>
<feature type="compositionally biased region" description="Basic and acidic residues" evidence="2">
    <location>
        <begin position="491"/>
        <end position="504"/>
    </location>
</feature>
<organism evidence="3 4">
    <name type="scientific">Cyclotella atomus</name>
    <dbReference type="NCBI Taxonomy" id="382360"/>
    <lineage>
        <taxon>Eukaryota</taxon>
        <taxon>Sar</taxon>
        <taxon>Stramenopiles</taxon>
        <taxon>Ochrophyta</taxon>
        <taxon>Bacillariophyta</taxon>
        <taxon>Coscinodiscophyceae</taxon>
        <taxon>Thalassiosirophycidae</taxon>
        <taxon>Stephanodiscales</taxon>
        <taxon>Stephanodiscaceae</taxon>
        <taxon>Cyclotella</taxon>
    </lineage>
</organism>
<keyword evidence="4" id="KW-1185">Reference proteome</keyword>
<reference evidence="3 4" key="1">
    <citation type="submission" date="2024-10" db="EMBL/GenBank/DDBJ databases">
        <title>Updated reference genomes for cyclostephanoid diatoms.</title>
        <authorList>
            <person name="Roberts W.R."/>
            <person name="Alverson A.J."/>
        </authorList>
    </citation>
    <scope>NUCLEOTIDE SEQUENCE [LARGE SCALE GENOMIC DNA]</scope>
    <source>
        <strain evidence="3 4">AJA010-31</strain>
    </source>
</reference>
<name>A0ABD3NDM1_9STRA</name>
<accession>A0ABD3NDM1</accession>
<feature type="compositionally biased region" description="Low complexity" evidence="2">
    <location>
        <begin position="1"/>
        <end position="14"/>
    </location>
</feature>
<feature type="region of interest" description="Disordered" evidence="2">
    <location>
        <begin position="51"/>
        <end position="91"/>
    </location>
</feature>
<feature type="region of interest" description="Disordered" evidence="2">
    <location>
        <begin position="477"/>
        <end position="517"/>
    </location>
</feature>
<evidence type="ECO:0000256" key="2">
    <source>
        <dbReference type="SAM" id="MobiDB-lite"/>
    </source>
</evidence>
<dbReference type="AlphaFoldDB" id="A0ABD3NDM1"/>
<feature type="region of interest" description="Disordered" evidence="2">
    <location>
        <begin position="417"/>
        <end position="438"/>
    </location>
</feature>
<comment type="caution">
    <text evidence="3">The sequence shown here is derived from an EMBL/GenBank/DDBJ whole genome shotgun (WGS) entry which is preliminary data.</text>
</comment>
<keyword evidence="1" id="KW-0175">Coiled coil</keyword>
<dbReference type="Proteomes" id="UP001530400">
    <property type="component" value="Unassembled WGS sequence"/>
</dbReference>
<proteinExistence type="predicted"/>
<sequence length="517" mass="57458">MSSYKSQYQQYQQSNGSTKTDSFITREMEEQVMASARASIDDKTVSRAISSLVTENERERRRSNNNANNQSFGYDSNSSKGNSLRDLAGGIRPNHSNQINTIVQSEDTNNSAWDTQQIAIASGVTTCLLSPIIIPIIHSLIPPILPFPSSISFEGAAFLGALAYILALGDPTDQSNVISKTTSGGMLGDSVEVTGAVSRIVGRTALQSVQMSAPRIKAVARAVVDYDSTVNTMEEMTEMQYQLSRRLLELESENDSLKREVALWNAVEDVSSAYKLEELKEIARVNGIRGYSSDGKTALLRRLVKERALDLDLSPYFQRKLIRLASQEDSTDKKAEKPAWCQSEKQIETVHTKANDENAILDFIDQLNFEQYNEDLELQTLIGQVKDRIKSLEKEKRKDEKLLQACTDSEKAAIRSESVEDSAIFDQASPENETENDDKSIAASVMSNESEIKSIHSRQSVKLLISKAKERVLDPVDEEELAVTPPVTISHTDDDGARLEETKSLSKLPFRHRNPAL</sequence>
<evidence type="ECO:0008006" key="5">
    <source>
        <dbReference type="Google" id="ProtNLM"/>
    </source>
</evidence>
<evidence type="ECO:0000256" key="1">
    <source>
        <dbReference type="SAM" id="Coils"/>
    </source>
</evidence>
<feature type="region of interest" description="Disordered" evidence="2">
    <location>
        <begin position="1"/>
        <end position="23"/>
    </location>
</feature>
<feature type="coiled-coil region" evidence="1">
    <location>
        <begin position="233"/>
        <end position="267"/>
    </location>
</feature>
<feature type="coiled-coil region" evidence="1">
    <location>
        <begin position="382"/>
        <end position="409"/>
    </location>
</feature>
<dbReference type="EMBL" id="JALLPJ020001212">
    <property type="protein sequence ID" value="KAL3774028.1"/>
    <property type="molecule type" value="Genomic_DNA"/>
</dbReference>
<protein>
    <recommendedName>
        <fullName evidence="5">SAP domain-containing protein</fullName>
    </recommendedName>
</protein>
<evidence type="ECO:0000313" key="3">
    <source>
        <dbReference type="EMBL" id="KAL3774028.1"/>
    </source>
</evidence>